<dbReference type="EMBL" id="FN545180">
    <property type="protein sequence ID" value="CBA72300.1"/>
    <property type="molecule type" value="Genomic_DNA"/>
</dbReference>
<accession>D2TY20</accession>
<evidence type="ECO:0000313" key="2">
    <source>
        <dbReference type="EMBL" id="QBY41912.1"/>
    </source>
</evidence>
<dbReference type="Proteomes" id="UP001177592">
    <property type="component" value="Chromosome"/>
</dbReference>
<dbReference type="RefSeq" id="WP_051297188.1">
    <property type="nucleotide sequence ID" value="NZ_CP038613.1"/>
</dbReference>
<dbReference type="EMBL" id="CP123523">
    <property type="protein sequence ID" value="WGM06125.1"/>
    <property type="molecule type" value="Genomic_DNA"/>
</dbReference>
<protein>
    <submittedName>
        <fullName evidence="1">Apoptosis inducing protein</fullName>
    </submittedName>
    <submittedName>
        <fullName evidence="3">M85 family metallopeptidase</fullName>
    </submittedName>
    <submittedName>
        <fullName evidence="2">NFkB-p65-degrading zinc protease</fullName>
    </submittedName>
</protein>
<proteinExistence type="predicted"/>
<dbReference type="KEGG" id="ans:ArsFIN_04440"/>
<keyword evidence="2" id="KW-0378">Hydrolase</keyword>
<reference evidence="3" key="3">
    <citation type="submission" date="2023-04" db="EMBL/GenBank/DDBJ databases">
        <title>Genome dynamics across the evolutionary transition to endosymbiosis.</title>
        <authorList>
            <person name="Siozios S."/>
            <person name="Nadal-Jimenez P."/>
            <person name="Azagi T."/>
            <person name="Sprong H."/>
            <person name="Frost C.L."/>
            <person name="Parratt S.R."/>
            <person name="Taylor G."/>
            <person name="Brettell L."/>
            <person name="Lew K.C."/>
            <person name="Croft L."/>
            <person name="King K.C."/>
            <person name="Brockhurst M.A."/>
            <person name="Hypsa V."/>
            <person name="Novakova E."/>
            <person name="Darby A.C."/>
            <person name="Hurst G.D.D."/>
        </authorList>
    </citation>
    <scope>NUCLEOTIDE SEQUENCE</scope>
    <source>
        <strain evidence="3">ANv_CAN</strain>
    </source>
</reference>
<reference evidence="1" key="1">
    <citation type="journal article" date="2010" name="Insect Mol. Biol.">
        <title>The draft genome sequence of Arsenophonus nasoniae, son-killer bacterium of Nasonia vitripennis, reveals genes associated with virulence and symbiosis.</title>
        <authorList>
            <person name="Wilkes T."/>
            <person name="Darby A.C."/>
            <person name="Choi J."/>
            <person name="Colborne J.K."/>
            <person name="Werren J.H."/>
            <person name="Hurst G.D.D."/>
        </authorList>
    </citation>
    <scope>NUCLEOTIDE SEQUENCE</scope>
</reference>
<gene>
    <name evidence="1" type="ORF">ARN_10220</name>
    <name evidence="2" type="ORF">ArsFIN_04440</name>
    <name evidence="3" type="ORF">QE258_01715</name>
</gene>
<keyword evidence="5" id="KW-1185">Reference proteome</keyword>
<dbReference type="AlphaFoldDB" id="D2TY20"/>
<reference evidence="2 4" key="2">
    <citation type="submission" date="2019-03" db="EMBL/GenBank/DDBJ databases">
        <title>Long-read sequencing reveals hyperdense prophage content in a complex bacterial symbiont genome.</title>
        <authorList>
            <person name="Frost C.L."/>
            <person name="Siozios S."/>
            <person name="Nadal-Jimenez P."/>
            <person name="Brockhurst M.A."/>
            <person name="King K.C."/>
            <person name="Darby A.C."/>
            <person name="Hurst G.D.D."/>
        </authorList>
    </citation>
    <scope>NUCLEOTIDE SEQUENCE [LARGE SCALE GENOMIC DNA]</scope>
    <source>
        <strain evidence="2 4">FIN</strain>
    </source>
</reference>
<evidence type="ECO:0000313" key="4">
    <source>
        <dbReference type="Proteomes" id="UP000295134"/>
    </source>
</evidence>
<evidence type="ECO:0000313" key="1">
    <source>
        <dbReference type="EMBL" id="CBA72300.1"/>
    </source>
</evidence>
<organism evidence="1">
    <name type="scientific">Arsenophonus nasoniae</name>
    <name type="common">son-killer infecting Nasonia vitripennis</name>
    <dbReference type="NCBI Taxonomy" id="638"/>
    <lineage>
        <taxon>Bacteria</taxon>
        <taxon>Pseudomonadati</taxon>
        <taxon>Pseudomonadota</taxon>
        <taxon>Gammaproteobacteria</taxon>
        <taxon>Enterobacterales</taxon>
        <taxon>Morganellaceae</taxon>
        <taxon>Arsenophonus</taxon>
    </lineage>
</organism>
<evidence type="ECO:0000313" key="3">
    <source>
        <dbReference type="EMBL" id="WGM06125.1"/>
    </source>
</evidence>
<name>D2TY20_9GAMM</name>
<evidence type="ECO:0000313" key="5">
    <source>
        <dbReference type="Proteomes" id="UP001177592"/>
    </source>
</evidence>
<dbReference type="GO" id="GO:0006508">
    <property type="term" value="P:proteolysis"/>
    <property type="evidence" value="ECO:0007669"/>
    <property type="project" value="UniProtKB-KW"/>
</dbReference>
<sequence length="507" mass="59460">MQNNQDQVNQNEIFRKMDDYAEYVVTNGARAELSSRQIEEMIIDVRRTINDRASFLVDRHTAIAIEDTIHEALLFSQTFRQAVVFSLREERNNLNFSHNSVLPNLYYMNLYELRDRHRRFQDIRPEEITRSTVDTVPIIGISSNSNLTDNIYQDIITISVAPNYLSEHYPIWQYTLIHEIIHAITNAGDPPEGEERIGPTDILAYRIASEMDLRIQRFNNYYSLERIRAIYEHDFACLCETIYRHHEHPTEVINRLFAINFFVENRPEDLNNHPPQYFRYLLPDHLFCDDNDVQLGSAFFMGASASHCKNNLFAAKYENIIFSENLPLTQFHLEKYNLVIAAMAVNRAEQGSGFYKEECESWKEWYKSKEWRKYLFGKGIFEHGKYEAKGSFIYGPYGLLFDDGSFAVGVKGKDIEEYGYNDNWTTLSGKNWYPLEYAGQIYFDKNGRPIAIVMTNPPIGLLGDGWSFIYNKGKWEYESKDDWDERRFAGRTESLDPYAPRFLIKNI</sequence>
<dbReference type="GO" id="GO:0008233">
    <property type="term" value="F:peptidase activity"/>
    <property type="evidence" value="ECO:0007669"/>
    <property type="project" value="UniProtKB-KW"/>
</dbReference>
<dbReference type="Proteomes" id="UP000295134">
    <property type="component" value="Chromosome"/>
</dbReference>
<dbReference type="EMBL" id="CP038613">
    <property type="protein sequence ID" value="QBY41912.1"/>
    <property type="molecule type" value="Genomic_DNA"/>
</dbReference>
<dbReference type="GeneID" id="96875737"/>
<dbReference type="Pfam" id="PF13678">
    <property type="entry name" value="Peptidase_M85"/>
    <property type="match status" value="1"/>
</dbReference>
<dbReference type="InterPro" id="IPR025208">
    <property type="entry name" value="Peptidase_M85"/>
</dbReference>
<keyword evidence="2" id="KW-0645">Protease</keyword>